<evidence type="ECO:0000313" key="4">
    <source>
        <dbReference type="WBParaSite" id="jg6397"/>
    </source>
</evidence>
<name>A0A915EKQ1_9BILA</name>
<sequence>MKFSVLFVVLILSSFLLIECFAEDHLLIRQKRLLGFGSKTTKATPRPDNMLKSRNGVDVRDRTTKKPSVLSKIFG</sequence>
<proteinExistence type="predicted"/>
<organism evidence="3 4">
    <name type="scientific">Ditylenchus dipsaci</name>
    <dbReference type="NCBI Taxonomy" id="166011"/>
    <lineage>
        <taxon>Eukaryota</taxon>
        <taxon>Metazoa</taxon>
        <taxon>Ecdysozoa</taxon>
        <taxon>Nematoda</taxon>
        <taxon>Chromadorea</taxon>
        <taxon>Rhabditida</taxon>
        <taxon>Tylenchina</taxon>
        <taxon>Tylenchomorpha</taxon>
        <taxon>Sphaerularioidea</taxon>
        <taxon>Anguinidae</taxon>
        <taxon>Anguininae</taxon>
        <taxon>Ditylenchus</taxon>
    </lineage>
</organism>
<keyword evidence="2" id="KW-0732">Signal</keyword>
<keyword evidence="3" id="KW-1185">Reference proteome</keyword>
<dbReference type="AlphaFoldDB" id="A0A915EKQ1"/>
<accession>A0A915EKQ1</accession>
<feature type="region of interest" description="Disordered" evidence="1">
    <location>
        <begin position="44"/>
        <end position="64"/>
    </location>
</feature>
<protein>
    <submittedName>
        <fullName evidence="4">Uncharacterized protein</fullName>
    </submittedName>
</protein>
<feature type="compositionally biased region" description="Basic and acidic residues" evidence="1">
    <location>
        <begin position="49"/>
        <end position="64"/>
    </location>
</feature>
<feature type="chain" id="PRO_5037068660" evidence="2">
    <location>
        <begin position="23"/>
        <end position="75"/>
    </location>
</feature>
<dbReference type="Proteomes" id="UP000887574">
    <property type="component" value="Unplaced"/>
</dbReference>
<evidence type="ECO:0000313" key="3">
    <source>
        <dbReference type="Proteomes" id="UP000887574"/>
    </source>
</evidence>
<reference evidence="4" key="1">
    <citation type="submission" date="2022-11" db="UniProtKB">
        <authorList>
            <consortium name="WormBaseParasite"/>
        </authorList>
    </citation>
    <scope>IDENTIFICATION</scope>
</reference>
<feature type="signal peptide" evidence="2">
    <location>
        <begin position="1"/>
        <end position="22"/>
    </location>
</feature>
<evidence type="ECO:0000256" key="2">
    <source>
        <dbReference type="SAM" id="SignalP"/>
    </source>
</evidence>
<evidence type="ECO:0000256" key="1">
    <source>
        <dbReference type="SAM" id="MobiDB-lite"/>
    </source>
</evidence>
<dbReference type="WBParaSite" id="jg6397">
    <property type="protein sequence ID" value="jg6397"/>
    <property type="gene ID" value="jg6397"/>
</dbReference>